<dbReference type="PROSITE" id="PS50931">
    <property type="entry name" value="HTH_LYSR"/>
    <property type="match status" value="1"/>
</dbReference>
<dbReference type="PATRIC" id="fig|1384054.3.peg.1312"/>
<comment type="caution">
    <text evidence="6">The sequence shown here is derived from an EMBL/GenBank/DDBJ whole genome shotgun (WGS) entry which is preliminary data.</text>
</comment>
<dbReference type="InterPro" id="IPR000847">
    <property type="entry name" value="LysR_HTH_N"/>
</dbReference>
<feature type="domain" description="HTH lysR-type" evidence="5">
    <location>
        <begin position="9"/>
        <end position="64"/>
    </location>
</feature>
<evidence type="ECO:0000256" key="3">
    <source>
        <dbReference type="ARBA" id="ARBA00023125"/>
    </source>
</evidence>
<gene>
    <name evidence="6" type="ORF">N790_06490</name>
</gene>
<dbReference type="PANTHER" id="PTHR30537">
    <property type="entry name" value="HTH-TYPE TRANSCRIPTIONAL REGULATOR"/>
    <property type="match status" value="1"/>
</dbReference>
<dbReference type="GO" id="GO:0006351">
    <property type="term" value="P:DNA-templated transcription"/>
    <property type="evidence" value="ECO:0007669"/>
    <property type="project" value="TreeGrafter"/>
</dbReference>
<keyword evidence="4" id="KW-0804">Transcription</keyword>
<dbReference type="FunFam" id="1.10.10.10:FF:000001">
    <property type="entry name" value="LysR family transcriptional regulator"/>
    <property type="match status" value="1"/>
</dbReference>
<evidence type="ECO:0000313" key="7">
    <source>
        <dbReference type="Proteomes" id="UP000029392"/>
    </source>
</evidence>
<keyword evidence="3" id="KW-0238">DNA-binding</keyword>
<dbReference type="InterPro" id="IPR036390">
    <property type="entry name" value="WH_DNA-bd_sf"/>
</dbReference>
<dbReference type="Proteomes" id="UP000029392">
    <property type="component" value="Unassembled WGS sequence"/>
</dbReference>
<dbReference type="OrthoDB" id="5526340at2"/>
<keyword evidence="7" id="KW-1185">Reference proteome</keyword>
<evidence type="ECO:0000313" key="6">
    <source>
        <dbReference type="EMBL" id="KFN48465.1"/>
    </source>
</evidence>
<dbReference type="Gene3D" id="1.10.10.10">
    <property type="entry name" value="Winged helix-like DNA-binding domain superfamily/Winged helix DNA-binding domain"/>
    <property type="match status" value="1"/>
</dbReference>
<dbReference type="RefSeq" id="WP_043802612.1">
    <property type="nucleotide sequence ID" value="NZ_AVCH01000151.1"/>
</dbReference>
<name>A0A091BVW2_9GAMM</name>
<comment type="similarity">
    <text evidence="1">Belongs to the LysR transcriptional regulatory family.</text>
</comment>
<keyword evidence="2" id="KW-0805">Transcription regulation</keyword>
<evidence type="ECO:0000259" key="5">
    <source>
        <dbReference type="PROSITE" id="PS50931"/>
    </source>
</evidence>
<dbReference type="EMBL" id="AVCH01000151">
    <property type="protein sequence ID" value="KFN48465.1"/>
    <property type="molecule type" value="Genomic_DNA"/>
</dbReference>
<sequence>MSTLRSDWLPALVAFESAARHQNFAHAAEELHLTASAVSHHVRKLESRLGVALFQRHARGVTLTPEGRQLADAAGNTLADLEGVLRGLHAARDQAARVRLTTLHSLLHAWLMPRLPRFTAEHPGIALTFDTEASLARFDDGGPELGIRHGPGHWPGLAALALMDDTMVPVASPTFPGLAAVREPADLARLPLIADKARQGWHDWFRAAGVHGAPLHERFQFSDTTDALQAAAVGLGVALARERILAPFLDDGRLVRLALPPMPARWGYYIVHPAHRRPSQAAQAFIDWLLADVARFGA</sequence>
<dbReference type="Pfam" id="PF00126">
    <property type="entry name" value="HTH_1"/>
    <property type="match status" value="1"/>
</dbReference>
<protein>
    <recommendedName>
        <fullName evidence="5">HTH lysR-type domain-containing protein</fullName>
    </recommendedName>
</protein>
<organism evidence="6 7">
    <name type="scientific">Arenimonas malthae CC-JY-1</name>
    <dbReference type="NCBI Taxonomy" id="1384054"/>
    <lineage>
        <taxon>Bacteria</taxon>
        <taxon>Pseudomonadati</taxon>
        <taxon>Pseudomonadota</taxon>
        <taxon>Gammaproteobacteria</taxon>
        <taxon>Lysobacterales</taxon>
        <taxon>Lysobacteraceae</taxon>
        <taxon>Arenimonas</taxon>
    </lineage>
</organism>
<dbReference type="eggNOG" id="COG0583">
    <property type="taxonomic scope" value="Bacteria"/>
</dbReference>
<dbReference type="PANTHER" id="PTHR30537:SF79">
    <property type="entry name" value="TRANSCRIPTIONAL REGULATOR-RELATED"/>
    <property type="match status" value="1"/>
</dbReference>
<dbReference type="SUPFAM" id="SSF53850">
    <property type="entry name" value="Periplasmic binding protein-like II"/>
    <property type="match status" value="1"/>
</dbReference>
<dbReference type="Gene3D" id="3.40.190.10">
    <property type="entry name" value="Periplasmic binding protein-like II"/>
    <property type="match status" value="2"/>
</dbReference>
<dbReference type="PRINTS" id="PR00039">
    <property type="entry name" value="HTHLYSR"/>
</dbReference>
<dbReference type="InterPro" id="IPR036388">
    <property type="entry name" value="WH-like_DNA-bd_sf"/>
</dbReference>
<dbReference type="Pfam" id="PF03466">
    <property type="entry name" value="LysR_substrate"/>
    <property type="match status" value="1"/>
</dbReference>
<dbReference type="InterPro" id="IPR005119">
    <property type="entry name" value="LysR_subst-bd"/>
</dbReference>
<evidence type="ECO:0000256" key="1">
    <source>
        <dbReference type="ARBA" id="ARBA00009437"/>
    </source>
</evidence>
<dbReference type="GO" id="GO:0043565">
    <property type="term" value="F:sequence-specific DNA binding"/>
    <property type="evidence" value="ECO:0007669"/>
    <property type="project" value="TreeGrafter"/>
</dbReference>
<accession>A0A091BVW2</accession>
<dbReference type="CDD" id="cd08432">
    <property type="entry name" value="PBP2_GcdR_TrpI_HvrB_AmpR_like"/>
    <property type="match status" value="1"/>
</dbReference>
<dbReference type="SUPFAM" id="SSF46785">
    <property type="entry name" value="Winged helix' DNA-binding domain"/>
    <property type="match status" value="1"/>
</dbReference>
<dbReference type="InterPro" id="IPR058163">
    <property type="entry name" value="LysR-type_TF_proteobact-type"/>
</dbReference>
<dbReference type="GO" id="GO:0003700">
    <property type="term" value="F:DNA-binding transcription factor activity"/>
    <property type="evidence" value="ECO:0007669"/>
    <property type="project" value="InterPro"/>
</dbReference>
<dbReference type="STRING" id="1384054.N790_06490"/>
<evidence type="ECO:0000256" key="2">
    <source>
        <dbReference type="ARBA" id="ARBA00023015"/>
    </source>
</evidence>
<proteinExistence type="inferred from homology"/>
<dbReference type="AlphaFoldDB" id="A0A091BVW2"/>
<evidence type="ECO:0000256" key="4">
    <source>
        <dbReference type="ARBA" id="ARBA00023163"/>
    </source>
</evidence>
<reference evidence="6 7" key="1">
    <citation type="submission" date="2013-09" db="EMBL/GenBank/DDBJ databases">
        <title>Genome sequencing of Arenimonas malthae.</title>
        <authorList>
            <person name="Chen F."/>
            <person name="Wang G."/>
        </authorList>
    </citation>
    <scope>NUCLEOTIDE SEQUENCE [LARGE SCALE GENOMIC DNA]</scope>
    <source>
        <strain evidence="6 7">CC-JY-1</strain>
    </source>
</reference>